<feature type="region of interest" description="Disordered" evidence="1">
    <location>
        <begin position="319"/>
        <end position="350"/>
    </location>
</feature>
<reference evidence="4" key="1">
    <citation type="submission" date="2025-08" db="UniProtKB">
        <authorList>
            <consortium name="RefSeq"/>
        </authorList>
    </citation>
    <scope>IDENTIFICATION</scope>
    <source>
        <tissue evidence="4">Testes</tissue>
    </source>
</reference>
<dbReference type="GeneID" id="102802178"/>
<name>A0ABM0M0D6_SACKO</name>
<dbReference type="Gene3D" id="1.25.40.470">
    <property type="match status" value="1"/>
</dbReference>
<feature type="domain" description="COPA/B TPR" evidence="2">
    <location>
        <begin position="52"/>
        <end position="232"/>
    </location>
</feature>
<protein>
    <submittedName>
        <fullName evidence="4">Coatomer subunit beta'-like</fullName>
    </submittedName>
</protein>
<dbReference type="Pfam" id="PF23953">
    <property type="entry name" value="TPR_COPA_B"/>
    <property type="match status" value="1"/>
</dbReference>
<organism evidence="3 4">
    <name type="scientific">Saccoglossus kowalevskii</name>
    <name type="common">Acorn worm</name>
    <dbReference type="NCBI Taxonomy" id="10224"/>
    <lineage>
        <taxon>Eukaryota</taxon>
        <taxon>Metazoa</taxon>
        <taxon>Hemichordata</taxon>
        <taxon>Enteropneusta</taxon>
        <taxon>Harrimaniidae</taxon>
        <taxon>Saccoglossus</taxon>
    </lineage>
</organism>
<proteinExistence type="predicted"/>
<keyword evidence="3" id="KW-1185">Reference proteome</keyword>
<evidence type="ECO:0000313" key="3">
    <source>
        <dbReference type="Proteomes" id="UP000694865"/>
    </source>
</evidence>
<evidence type="ECO:0000259" key="2">
    <source>
        <dbReference type="Pfam" id="PF23953"/>
    </source>
</evidence>
<dbReference type="Proteomes" id="UP000694865">
    <property type="component" value="Unplaced"/>
</dbReference>
<accession>A0ABM0M0D6</accession>
<evidence type="ECO:0000256" key="1">
    <source>
        <dbReference type="SAM" id="MobiDB-lite"/>
    </source>
</evidence>
<sequence length="375" mass="42857">MLCCTGAILQKFLKTFRVMYILGYIPRDNRLYLGDKELNVVSYSLLLSVLEYQTAVMRRDFETADKVLPTVPREQRTRVAHFLEKQDFKSQALAVTMDMDHKFELAMQLKDIKIAYQVAKTIESEEKWKQLSELATSKCEFKLAAECLHNAQDYGGLLLLATCTGDETMVENIAQSSDESNKSNISFVSNLLLGRVEECIDILVKTGRVPEAAFFARTYMPSKMAQIVSLWKENLGKFDKKKSEALADPEKYENLFVGLKEAYYGEKFVKKTEKKYLASEYPNVMVPCERNIMSELQQALEDGLVSIDEETKDVKVTMVTKEPSPVSENMQNDEESRETKPRSDTDVSLDLDMDNVNYDDITDIDFNIDDDILTD</sequence>
<dbReference type="InterPro" id="IPR056176">
    <property type="entry name" value="TPR_COPA_B"/>
</dbReference>
<gene>
    <name evidence="4" type="primary">LOC102802178</name>
</gene>
<dbReference type="RefSeq" id="XP_006813477.1">
    <property type="nucleotide sequence ID" value="XM_006813414.1"/>
</dbReference>
<evidence type="ECO:0000313" key="4">
    <source>
        <dbReference type="RefSeq" id="XP_006813477.1"/>
    </source>
</evidence>